<dbReference type="AlphaFoldDB" id="A0A8H9DAK9"/>
<name>A0A8H9DAK9_9PROT</name>
<evidence type="ECO:0000313" key="2">
    <source>
        <dbReference type="Proteomes" id="UP000601736"/>
    </source>
</evidence>
<accession>A0A8H9DAK9</accession>
<dbReference type="Proteomes" id="UP000601736">
    <property type="component" value="Unassembled WGS sequence"/>
</dbReference>
<comment type="caution">
    <text evidence="1">The sequence shown here is derived from an EMBL/GenBank/DDBJ whole genome shotgun (WGS) entry which is preliminary data.</text>
</comment>
<reference evidence="1" key="1">
    <citation type="submission" date="2021-02" db="EMBL/GenBank/DDBJ databases">
        <authorList>
            <person name="Han P."/>
        </authorList>
    </citation>
    <scope>NUCLEOTIDE SEQUENCE</scope>
    <source>
        <strain evidence="1">Nitrosomonas nitrosa 18-3D</strain>
    </source>
</reference>
<gene>
    <name evidence="1" type="ORF">NMYAN_80107</name>
</gene>
<sequence>MHDDLPTIPLNCHTGIKGVYDQEAY</sequence>
<evidence type="ECO:0000313" key="1">
    <source>
        <dbReference type="EMBL" id="CAE6517699.1"/>
    </source>
</evidence>
<protein>
    <submittedName>
        <fullName evidence="1">Uncharacterized protein</fullName>
    </submittedName>
</protein>
<organism evidence="1 2">
    <name type="scientific">Nitrosomonas nitrosa</name>
    <dbReference type="NCBI Taxonomy" id="52442"/>
    <lineage>
        <taxon>Bacteria</taxon>
        <taxon>Pseudomonadati</taxon>
        <taxon>Pseudomonadota</taxon>
        <taxon>Betaproteobacteria</taxon>
        <taxon>Nitrosomonadales</taxon>
        <taxon>Nitrosomonadaceae</taxon>
        <taxon>Nitrosomonas</taxon>
    </lineage>
</organism>
<proteinExistence type="predicted"/>
<dbReference type="EMBL" id="CAJNAP010000054">
    <property type="protein sequence ID" value="CAE6517699.1"/>
    <property type="molecule type" value="Genomic_DNA"/>
</dbReference>